<dbReference type="PANTHER" id="PTHR30349:SF64">
    <property type="entry name" value="PROPHAGE INTEGRASE INTD-RELATED"/>
    <property type="match status" value="1"/>
</dbReference>
<sequence>MILHLFSSTGWESWDLPSRPLIRHGMPVLVDEDLRFEDEDGPRPTVAMNRWLQELPITGATSPNTWRTYAQQLKFWSEFLSEHGINVFADQFRLRAALSAYAEHRLSGPLEARLEGTSWNLAVKTIAAFYEWSVRNSHCTDVPFSYTEGSYRRPDGVRMQSVRNMATVRGAKRHATRKYLERPYVELLMNALAGNDPDGEPDHKFRGRETGRNTAGISLALATGLRLRELSHLTVWEIPPLPRLPTTVPVPLALAPPTAKGGKGRQTWIDCEALARIHDYVTLERAASVDGSHWLPRHPLHIEEPTYAGARINGTFRRWHVLTPDERRRLVAPGGGSGLLAVQSDGSPFVDWATVLRRTSARVRERFDPAFPHVFPHMTRHTFAMATLERLVRGYYQRAAQLVVDTGGDNSMALYLTKADPLLVLRDLMGHASVATTQAYLHLLDTQRIFREAYEETSPTPRALVEAAAEFQDFDAR</sequence>
<dbReference type="STRING" id="1943.AQJ64_05060"/>
<dbReference type="Gene3D" id="1.10.150.130">
    <property type="match status" value="1"/>
</dbReference>
<dbReference type="GO" id="GO:0006310">
    <property type="term" value="P:DNA recombination"/>
    <property type="evidence" value="ECO:0007669"/>
    <property type="project" value="UniProtKB-KW"/>
</dbReference>
<dbReference type="Gene3D" id="1.10.443.10">
    <property type="entry name" value="Intergrase catalytic core"/>
    <property type="match status" value="1"/>
</dbReference>
<dbReference type="PROSITE" id="PS51900">
    <property type="entry name" value="CB"/>
    <property type="match status" value="1"/>
</dbReference>
<evidence type="ECO:0000256" key="4">
    <source>
        <dbReference type="ARBA" id="ARBA00023172"/>
    </source>
</evidence>
<evidence type="ECO:0000313" key="9">
    <source>
        <dbReference type="Proteomes" id="UP000052982"/>
    </source>
</evidence>
<name>A0A101T8B3_9ACTN</name>
<gene>
    <name evidence="8" type="ORF">AQJ64_05060</name>
</gene>
<dbReference type="GO" id="GO:0003677">
    <property type="term" value="F:DNA binding"/>
    <property type="evidence" value="ECO:0007669"/>
    <property type="project" value="UniProtKB-UniRule"/>
</dbReference>
<dbReference type="Pfam" id="PF02899">
    <property type="entry name" value="Phage_int_SAM_1"/>
    <property type="match status" value="1"/>
</dbReference>
<reference evidence="8 9" key="1">
    <citation type="submission" date="2015-10" db="EMBL/GenBank/DDBJ databases">
        <title>Draft genome sequence of Streptomyces griseoruber DSM 40281, type strain for the species Streptomyces griseoruber.</title>
        <authorList>
            <person name="Ruckert C."/>
            <person name="Winkler A."/>
            <person name="Kalinowski J."/>
            <person name="Kampfer P."/>
            <person name="Glaeser S."/>
        </authorList>
    </citation>
    <scope>NUCLEOTIDE SEQUENCE [LARGE SCALE GENOMIC DNA]</scope>
    <source>
        <strain evidence="8 9">DSM 40281</strain>
    </source>
</reference>
<dbReference type="InterPro" id="IPR010998">
    <property type="entry name" value="Integrase_recombinase_N"/>
</dbReference>
<accession>A0A101T8B3</accession>
<protein>
    <submittedName>
        <fullName evidence="8">Integrase</fullName>
    </submittedName>
</protein>
<keyword evidence="2" id="KW-0229">DNA integration</keyword>
<evidence type="ECO:0000259" key="6">
    <source>
        <dbReference type="PROSITE" id="PS51898"/>
    </source>
</evidence>
<proteinExistence type="inferred from homology"/>
<evidence type="ECO:0000256" key="1">
    <source>
        <dbReference type="ARBA" id="ARBA00008857"/>
    </source>
</evidence>
<dbReference type="GO" id="GO:0015074">
    <property type="term" value="P:DNA integration"/>
    <property type="evidence" value="ECO:0007669"/>
    <property type="project" value="UniProtKB-KW"/>
</dbReference>
<evidence type="ECO:0000259" key="7">
    <source>
        <dbReference type="PROSITE" id="PS51900"/>
    </source>
</evidence>
<dbReference type="InterPro" id="IPR044068">
    <property type="entry name" value="CB"/>
</dbReference>
<dbReference type="SUPFAM" id="SSF56349">
    <property type="entry name" value="DNA breaking-rejoining enzymes"/>
    <property type="match status" value="1"/>
</dbReference>
<keyword evidence="4" id="KW-0233">DNA recombination</keyword>
<dbReference type="InterPro" id="IPR013762">
    <property type="entry name" value="Integrase-like_cat_sf"/>
</dbReference>
<dbReference type="InterPro" id="IPR050090">
    <property type="entry name" value="Tyrosine_recombinase_XerCD"/>
</dbReference>
<organism evidence="8 9">
    <name type="scientific">Streptomyces griseoruber</name>
    <dbReference type="NCBI Taxonomy" id="1943"/>
    <lineage>
        <taxon>Bacteria</taxon>
        <taxon>Bacillati</taxon>
        <taxon>Actinomycetota</taxon>
        <taxon>Actinomycetes</taxon>
        <taxon>Kitasatosporales</taxon>
        <taxon>Streptomycetaceae</taxon>
        <taxon>Streptomyces</taxon>
    </lineage>
</organism>
<comment type="caution">
    <text evidence="8">The sequence shown here is derived from an EMBL/GenBank/DDBJ whole genome shotgun (WGS) entry which is preliminary data.</text>
</comment>
<keyword evidence="9" id="KW-1185">Reference proteome</keyword>
<dbReference type="PROSITE" id="PS51898">
    <property type="entry name" value="TYR_RECOMBINASE"/>
    <property type="match status" value="1"/>
</dbReference>
<evidence type="ECO:0000313" key="8">
    <source>
        <dbReference type="EMBL" id="KUN87522.1"/>
    </source>
</evidence>
<evidence type="ECO:0000256" key="2">
    <source>
        <dbReference type="ARBA" id="ARBA00022908"/>
    </source>
</evidence>
<dbReference type="InterPro" id="IPR002104">
    <property type="entry name" value="Integrase_catalytic"/>
</dbReference>
<feature type="domain" description="Core-binding (CB)" evidence="7">
    <location>
        <begin position="42"/>
        <end position="134"/>
    </location>
</feature>
<dbReference type="RefSeq" id="WP_055632858.1">
    <property type="nucleotide sequence ID" value="NZ_KQ948764.1"/>
</dbReference>
<dbReference type="PANTHER" id="PTHR30349">
    <property type="entry name" value="PHAGE INTEGRASE-RELATED"/>
    <property type="match status" value="1"/>
</dbReference>
<dbReference type="InterPro" id="IPR011010">
    <property type="entry name" value="DNA_brk_join_enz"/>
</dbReference>
<comment type="similarity">
    <text evidence="1">Belongs to the 'phage' integrase family.</text>
</comment>
<dbReference type="EMBL" id="LMWW01000007">
    <property type="protein sequence ID" value="KUN87522.1"/>
    <property type="molecule type" value="Genomic_DNA"/>
</dbReference>
<dbReference type="Proteomes" id="UP000052982">
    <property type="component" value="Unassembled WGS sequence"/>
</dbReference>
<evidence type="ECO:0000256" key="3">
    <source>
        <dbReference type="ARBA" id="ARBA00023125"/>
    </source>
</evidence>
<feature type="domain" description="Tyr recombinase" evidence="6">
    <location>
        <begin position="175"/>
        <end position="455"/>
    </location>
</feature>
<dbReference type="AlphaFoldDB" id="A0A101T8B3"/>
<evidence type="ECO:0000256" key="5">
    <source>
        <dbReference type="PROSITE-ProRule" id="PRU01248"/>
    </source>
</evidence>
<keyword evidence="3 5" id="KW-0238">DNA-binding</keyword>
<dbReference type="InterPro" id="IPR004107">
    <property type="entry name" value="Integrase_SAM-like_N"/>
</dbReference>